<dbReference type="InterPro" id="IPR036514">
    <property type="entry name" value="SGNH_hydro_sf"/>
</dbReference>
<feature type="domain" description="SGNH hydrolase-type esterase" evidence="1">
    <location>
        <begin position="6"/>
        <end position="123"/>
    </location>
</feature>
<dbReference type="InterPro" id="IPR053140">
    <property type="entry name" value="GDSL_Rv0518-like"/>
</dbReference>
<evidence type="ECO:0000259" key="1">
    <source>
        <dbReference type="Pfam" id="PF13472"/>
    </source>
</evidence>
<dbReference type="PANTHER" id="PTHR43784:SF2">
    <property type="entry name" value="GDSL-LIKE LIPASE_ACYLHYDROLASE, PUTATIVE (AFU_ORTHOLOGUE AFUA_2G00820)-RELATED"/>
    <property type="match status" value="1"/>
</dbReference>
<reference evidence="2 3" key="1">
    <citation type="submission" date="2023-07" db="EMBL/GenBank/DDBJ databases">
        <title>Comparative genomics of wheat-associated soil bacteria to identify genetic determinants of phenazine resistance.</title>
        <authorList>
            <person name="Mouncey N."/>
        </authorList>
    </citation>
    <scope>NUCLEOTIDE SEQUENCE [LARGE SCALE GENOMIC DNA]</scope>
    <source>
        <strain evidence="2 3">V3I3</strain>
    </source>
</reference>
<dbReference type="EMBL" id="JAUSYY010000001">
    <property type="protein sequence ID" value="MDQ0895667.1"/>
    <property type="molecule type" value="Genomic_DNA"/>
</dbReference>
<dbReference type="InterPro" id="IPR013830">
    <property type="entry name" value="SGNH_hydro"/>
</dbReference>
<dbReference type="Proteomes" id="UP001239083">
    <property type="component" value="Unassembled WGS sequence"/>
</dbReference>
<dbReference type="Gene3D" id="3.40.50.1110">
    <property type="entry name" value="SGNH hydrolase"/>
    <property type="match status" value="1"/>
</dbReference>
<evidence type="ECO:0000313" key="3">
    <source>
        <dbReference type="Proteomes" id="UP001239083"/>
    </source>
</evidence>
<dbReference type="PANTHER" id="PTHR43784">
    <property type="entry name" value="GDSL-LIKE LIPASE/ACYLHYDROLASE, PUTATIVE (AFU_ORTHOLOGUE AFUA_2G00820)-RELATED"/>
    <property type="match status" value="1"/>
</dbReference>
<organism evidence="2 3">
    <name type="scientific">Agromyces ramosus</name>
    <dbReference type="NCBI Taxonomy" id="33879"/>
    <lineage>
        <taxon>Bacteria</taxon>
        <taxon>Bacillati</taxon>
        <taxon>Actinomycetota</taxon>
        <taxon>Actinomycetes</taxon>
        <taxon>Micrococcales</taxon>
        <taxon>Microbacteriaceae</taxon>
        <taxon>Agromyces</taxon>
    </lineage>
</organism>
<sequence length="202" mass="21887">MRDVVEVQLAEAEALGADLVSVLVGANDLVGARVDPVRLADRLEERIASIRAAGADVLLVTPFMPQRPATTLFRRRFAAYNARLRAMAERTGSMLLEVTADSELVALDRWAEDRVHLNSTGHRGLAYAAARVLGVPDASELGALELAVHRADEDQPARGVGDLEWLRKHAAPWVLRRLRGRVAGDGRGPKRAALEPVIRPGG</sequence>
<accession>A0ABU0RC62</accession>
<dbReference type="Pfam" id="PF13472">
    <property type="entry name" value="Lipase_GDSL_2"/>
    <property type="match status" value="1"/>
</dbReference>
<evidence type="ECO:0000313" key="2">
    <source>
        <dbReference type="EMBL" id="MDQ0895667.1"/>
    </source>
</evidence>
<comment type="caution">
    <text evidence="2">The sequence shown here is derived from an EMBL/GenBank/DDBJ whole genome shotgun (WGS) entry which is preliminary data.</text>
</comment>
<dbReference type="SUPFAM" id="SSF52266">
    <property type="entry name" value="SGNH hydrolase"/>
    <property type="match status" value="1"/>
</dbReference>
<keyword evidence="3" id="KW-1185">Reference proteome</keyword>
<protein>
    <recommendedName>
        <fullName evidence="1">SGNH hydrolase-type esterase domain-containing protein</fullName>
    </recommendedName>
</protein>
<proteinExistence type="predicted"/>
<name>A0ABU0RC62_9MICO</name>
<gene>
    <name evidence="2" type="ORF">QFZ26_003222</name>
</gene>